<keyword evidence="2" id="KW-0479">Metal-binding</keyword>
<evidence type="ECO:0000259" key="3">
    <source>
        <dbReference type="Pfam" id="PF01557"/>
    </source>
</evidence>
<feature type="domain" description="Fumarylacetoacetase-like C-terminal" evidence="3">
    <location>
        <begin position="79"/>
        <end position="284"/>
    </location>
</feature>
<protein>
    <submittedName>
        <fullName evidence="4">5-carboxymethyl-2-hydroxymuconate isomerase</fullName>
    </submittedName>
</protein>
<dbReference type="OrthoDB" id="5197601at2"/>
<reference evidence="4 5" key="1">
    <citation type="journal article" date="2016" name="Int. J. Syst. Evol. Microbiol.">
        <title>Pyruvatibacter mobilis gen. nov., sp. nov., a marine bacterium from the culture broth of Picochlorum sp. 122.</title>
        <authorList>
            <person name="Wang G."/>
            <person name="Tang M."/>
            <person name="Wu H."/>
            <person name="Dai S."/>
            <person name="Li T."/>
            <person name="Chen C."/>
            <person name="He H."/>
            <person name="Fan J."/>
            <person name="Xiang W."/>
            <person name="Li X."/>
        </authorList>
    </citation>
    <scope>NUCLEOTIDE SEQUENCE [LARGE SCALE GENOMIC DNA]</scope>
    <source>
        <strain evidence="4 5">GYP-11</strain>
    </source>
</reference>
<dbReference type="RefSeq" id="WP_160587392.1">
    <property type="nucleotide sequence ID" value="NZ_BMHN01000001.1"/>
</dbReference>
<dbReference type="EMBL" id="WXYQ01000005">
    <property type="protein sequence ID" value="NBG95399.1"/>
    <property type="molecule type" value="Genomic_DNA"/>
</dbReference>
<proteinExistence type="inferred from homology"/>
<evidence type="ECO:0000256" key="2">
    <source>
        <dbReference type="ARBA" id="ARBA00022723"/>
    </source>
</evidence>
<dbReference type="SUPFAM" id="SSF56529">
    <property type="entry name" value="FAH"/>
    <property type="match status" value="1"/>
</dbReference>
<accession>A0A845QAJ8</accession>
<keyword evidence="5" id="KW-1185">Reference proteome</keyword>
<dbReference type="Pfam" id="PF01557">
    <property type="entry name" value="FAA_hydrolase"/>
    <property type="match status" value="1"/>
</dbReference>
<name>A0A845QAJ8_9HYPH</name>
<dbReference type="PANTHER" id="PTHR42796">
    <property type="entry name" value="FUMARYLACETOACETATE HYDROLASE DOMAIN-CONTAINING PROTEIN 2A-RELATED"/>
    <property type="match status" value="1"/>
</dbReference>
<evidence type="ECO:0000256" key="1">
    <source>
        <dbReference type="ARBA" id="ARBA00010211"/>
    </source>
</evidence>
<dbReference type="FunFam" id="3.90.850.10:FF:000002">
    <property type="entry name" value="2-hydroxyhepta-2,4-diene-1,7-dioate isomerase"/>
    <property type="match status" value="1"/>
</dbReference>
<dbReference type="InterPro" id="IPR036663">
    <property type="entry name" value="Fumarylacetoacetase_C_sf"/>
</dbReference>
<dbReference type="InterPro" id="IPR011234">
    <property type="entry name" value="Fumarylacetoacetase-like_C"/>
</dbReference>
<dbReference type="GO" id="GO:0019752">
    <property type="term" value="P:carboxylic acid metabolic process"/>
    <property type="evidence" value="ECO:0007669"/>
    <property type="project" value="UniProtKB-ARBA"/>
</dbReference>
<keyword evidence="4" id="KW-0413">Isomerase</keyword>
<dbReference type="Proteomes" id="UP000470384">
    <property type="component" value="Unassembled WGS sequence"/>
</dbReference>
<gene>
    <name evidence="4" type="ORF">GTQ45_06600</name>
</gene>
<dbReference type="AlphaFoldDB" id="A0A845QAJ8"/>
<sequence>MRLAAFTHNDTTHIGLVETTGSGTVLRPARGLSSEGLTLRDVLAGGEALLTRLRDEAQASDALPLEAVTLTAPIPRPGKVLAIGLNYKAHVEETGREVQPHQIWFNKQHTCITGPFGVIDKPVASDMVDYEGELVVVIGKRCRHVPADRAHEVIAGYMAGNDVSVRDWQKRTPTMQMGKSFDTHGPTGPWIVTADEVADPQALTITTKVNGIQRQHASTAAMIHPIRQQIEHLTTAFTLEPGDLIFTGTPEGVGMAMDPPLFLKDGDKVRIEISEIGVIENDVRNEVAQTLIA</sequence>
<dbReference type="InterPro" id="IPR051121">
    <property type="entry name" value="FAH"/>
</dbReference>
<evidence type="ECO:0000313" key="5">
    <source>
        <dbReference type="Proteomes" id="UP000470384"/>
    </source>
</evidence>
<dbReference type="Gene3D" id="3.90.850.10">
    <property type="entry name" value="Fumarylacetoacetase-like, C-terminal domain"/>
    <property type="match status" value="1"/>
</dbReference>
<dbReference type="GeneID" id="300655137"/>
<dbReference type="PANTHER" id="PTHR42796:SF4">
    <property type="entry name" value="FUMARYLACETOACETATE HYDROLASE DOMAIN-CONTAINING PROTEIN 2A"/>
    <property type="match status" value="1"/>
</dbReference>
<evidence type="ECO:0000313" key="4">
    <source>
        <dbReference type="EMBL" id="NBG95399.1"/>
    </source>
</evidence>
<dbReference type="GO" id="GO:0046872">
    <property type="term" value="F:metal ion binding"/>
    <property type="evidence" value="ECO:0007669"/>
    <property type="project" value="UniProtKB-KW"/>
</dbReference>
<organism evidence="4 5">
    <name type="scientific">Pyruvatibacter mobilis</name>
    <dbReference type="NCBI Taxonomy" id="1712261"/>
    <lineage>
        <taxon>Bacteria</taxon>
        <taxon>Pseudomonadati</taxon>
        <taxon>Pseudomonadota</taxon>
        <taxon>Alphaproteobacteria</taxon>
        <taxon>Hyphomicrobiales</taxon>
        <taxon>Parvibaculaceae</taxon>
        <taxon>Pyruvatibacter</taxon>
    </lineage>
</organism>
<comment type="similarity">
    <text evidence="1">Belongs to the FAH family.</text>
</comment>
<dbReference type="GO" id="GO:0016853">
    <property type="term" value="F:isomerase activity"/>
    <property type="evidence" value="ECO:0007669"/>
    <property type="project" value="UniProtKB-KW"/>
</dbReference>
<comment type="caution">
    <text evidence="4">The sequence shown here is derived from an EMBL/GenBank/DDBJ whole genome shotgun (WGS) entry which is preliminary data.</text>
</comment>